<dbReference type="Proteomes" id="UP000572984">
    <property type="component" value="Unassembled WGS sequence"/>
</dbReference>
<dbReference type="SUPFAM" id="SSF53474">
    <property type="entry name" value="alpha/beta-Hydrolases"/>
    <property type="match status" value="1"/>
</dbReference>
<proteinExistence type="predicted"/>
<dbReference type="EMBL" id="JACDXJ010000002">
    <property type="protein sequence ID" value="MBA1159096.1"/>
    <property type="molecule type" value="Genomic_DNA"/>
</dbReference>
<sequence length="375" mass="40129">MPPHLPLRSLLMMSLLALVLSACAGRPGPEVLAPVAATTPAARLVTVYVATTRERILPGQNAFTSGRAPSLNYAEFTISIPPGHRPGAIEWPGSNPDPATSFVTVRQTALDEASFRKRIGSEAAGGKRDAGIFVHGYNTNFQEALFRLAQLSADAQPMTVPVLFAWPSEAAITGYVADKDAVTYSRDYLAHVLSMLAGERSVREVIVAGHSMGAWLTMETLRQLRLQRRDSVVDKLQVVLAAPDIDLDVFRAQIATVGPMSPPLTVLVAKDDRALAVSSRLSGGRERVGTLDVTDPRVQDVARQADLRVIDISTVNASDPLNHDRFITFAAIYSSVTADGRHSDPLRQAGAFVFNAAGTALATPFNLVGRALAGE</sequence>
<dbReference type="Gene3D" id="3.40.50.1820">
    <property type="entry name" value="alpha/beta hydrolase"/>
    <property type="match status" value="1"/>
</dbReference>
<dbReference type="AlphaFoldDB" id="A0A838BX26"/>
<organism evidence="2 3">
    <name type="scientific">Microvirga mediterraneensis</name>
    <dbReference type="NCBI Taxonomy" id="2754695"/>
    <lineage>
        <taxon>Bacteria</taxon>
        <taxon>Pseudomonadati</taxon>
        <taxon>Pseudomonadota</taxon>
        <taxon>Alphaproteobacteria</taxon>
        <taxon>Hyphomicrobiales</taxon>
        <taxon>Methylobacteriaceae</taxon>
        <taxon>Microvirga</taxon>
    </lineage>
</organism>
<name>A0A838BX26_9HYPH</name>
<feature type="chain" id="PRO_5032765597" evidence="1">
    <location>
        <begin position="25"/>
        <end position="375"/>
    </location>
</feature>
<dbReference type="InterPro" id="IPR014586">
    <property type="entry name" value="UCP033909"/>
</dbReference>
<dbReference type="GO" id="GO:0016787">
    <property type="term" value="F:hydrolase activity"/>
    <property type="evidence" value="ECO:0007669"/>
    <property type="project" value="UniProtKB-KW"/>
</dbReference>
<dbReference type="PANTHER" id="PTHR36513:SF1">
    <property type="entry name" value="TRANSMEMBRANE PROTEIN"/>
    <property type="match status" value="1"/>
</dbReference>
<dbReference type="PIRSF" id="PIRSF033909">
    <property type="entry name" value="UCP033909"/>
    <property type="match status" value="1"/>
</dbReference>
<dbReference type="InterPro" id="IPR029058">
    <property type="entry name" value="AB_hydrolase_fold"/>
</dbReference>
<comment type="caution">
    <text evidence="2">The sequence shown here is derived from an EMBL/GenBank/DDBJ whole genome shotgun (WGS) entry which is preliminary data.</text>
</comment>
<evidence type="ECO:0000313" key="3">
    <source>
        <dbReference type="Proteomes" id="UP000572984"/>
    </source>
</evidence>
<dbReference type="PANTHER" id="PTHR36513">
    <property type="entry name" value="ABC TRANSMEMBRANE TYPE-1 DOMAIN-CONTAINING PROTEIN"/>
    <property type="match status" value="1"/>
</dbReference>
<dbReference type="Pfam" id="PF05990">
    <property type="entry name" value="DUF900"/>
    <property type="match status" value="1"/>
</dbReference>
<protein>
    <submittedName>
        <fullName evidence="2">Alpha/beta fold hydrolase</fullName>
    </submittedName>
</protein>
<evidence type="ECO:0000256" key="1">
    <source>
        <dbReference type="SAM" id="SignalP"/>
    </source>
</evidence>
<dbReference type="InterPro" id="IPR010297">
    <property type="entry name" value="DUF900_hydrolase"/>
</dbReference>
<keyword evidence="1" id="KW-0732">Signal</keyword>
<gene>
    <name evidence="2" type="ORF">H0S73_23705</name>
</gene>
<feature type="signal peptide" evidence="1">
    <location>
        <begin position="1"/>
        <end position="24"/>
    </location>
</feature>
<reference evidence="2 3" key="1">
    <citation type="submission" date="2020-07" db="EMBL/GenBank/DDBJ databases">
        <title>Draft genome and description of Microvirga mediterraneensis Marseille-Q2068 sp. nov.</title>
        <authorList>
            <person name="Boxberger M."/>
        </authorList>
    </citation>
    <scope>NUCLEOTIDE SEQUENCE [LARGE SCALE GENOMIC DNA]</scope>
    <source>
        <strain evidence="2 3">Marseille-Q2068</strain>
    </source>
</reference>
<accession>A0A838BX26</accession>
<keyword evidence="3" id="KW-1185">Reference proteome</keyword>
<keyword evidence="2" id="KW-0378">Hydrolase</keyword>
<evidence type="ECO:0000313" key="2">
    <source>
        <dbReference type="EMBL" id="MBA1159096.1"/>
    </source>
</evidence>